<dbReference type="PANTHER" id="PTHR37469">
    <property type="entry name" value="CELLOBIONIC ACID PHOSPHORYLASE-RELATED"/>
    <property type="match status" value="1"/>
</dbReference>
<feature type="domain" description="Glycosyl hydrolase 94 supersandwich" evidence="3">
    <location>
        <begin position="78"/>
        <end position="276"/>
    </location>
</feature>
<dbReference type="Gene3D" id="2.70.98.40">
    <property type="entry name" value="Glycoside hydrolase, family 65, N-terminal domain"/>
    <property type="match status" value="1"/>
</dbReference>
<dbReference type="InterPro" id="IPR010383">
    <property type="entry name" value="Glyco_hydrolase_94_b-supersand"/>
</dbReference>
<gene>
    <name evidence="5" type="ORF">FNV44_01950</name>
</gene>
<organism evidence="5 6">
    <name type="scientific">Acholeplasma laidlawii</name>
    <dbReference type="NCBI Taxonomy" id="2148"/>
    <lineage>
        <taxon>Bacteria</taxon>
        <taxon>Bacillati</taxon>
        <taxon>Mycoplasmatota</taxon>
        <taxon>Mollicutes</taxon>
        <taxon>Acholeplasmatales</taxon>
        <taxon>Acholeplasmataceae</taxon>
        <taxon>Acholeplasma</taxon>
    </lineage>
</organism>
<evidence type="ECO:0000256" key="1">
    <source>
        <dbReference type="ARBA" id="ARBA00022676"/>
    </source>
</evidence>
<dbReference type="Pfam" id="PF06165">
    <property type="entry name" value="GH94_b-supersand"/>
    <property type="match status" value="1"/>
</dbReference>
<dbReference type="GO" id="GO:0005975">
    <property type="term" value="P:carbohydrate metabolic process"/>
    <property type="evidence" value="ECO:0007669"/>
    <property type="project" value="InterPro"/>
</dbReference>
<dbReference type="InterPro" id="IPR052047">
    <property type="entry name" value="GH94_Enzymes"/>
</dbReference>
<dbReference type="InterPro" id="IPR012341">
    <property type="entry name" value="6hp_glycosidase-like_sf"/>
</dbReference>
<dbReference type="Proteomes" id="UP000315938">
    <property type="component" value="Unassembled WGS sequence"/>
</dbReference>
<dbReference type="AlphaFoldDB" id="A0A553II03"/>
<evidence type="ECO:0000313" key="5">
    <source>
        <dbReference type="EMBL" id="TRX99824.1"/>
    </source>
</evidence>
<comment type="caution">
    <text evidence="5">The sequence shown here is derived from an EMBL/GenBank/DDBJ whole genome shotgun (WGS) entry which is preliminary data.</text>
</comment>
<reference evidence="5 6" key="1">
    <citation type="submission" date="2019-07" db="EMBL/GenBank/DDBJ databases">
        <title>Genome sequence of Acholeplasma laidlawii strain with increased resistance to erythromycin.</title>
        <authorList>
            <person name="Medvedeva E.S."/>
            <person name="Baranova N.B."/>
            <person name="Siniagina M.N."/>
            <person name="Mouzykantov A."/>
            <person name="Chernova O.A."/>
            <person name="Chernov V.M."/>
        </authorList>
    </citation>
    <scope>NUCLEOTIDE SEQUENCE [LARGE SCALE GENOMIC DNA]</scope>
    <source>
        <strain evidence="5 6">PG8REry</strain>
    </source>
</reference>
<dbReference type="InterPro" id="IPR011013">
    <property type="entry name" value="Gal_mutarotase_sf_dom"/>
</dbReference>
<dbReference type="RefSeq" id="WP_143215660.1">
    <property type="nucleotide sequence ID" value="NZ_JACAOE010000001.1"/>
</dbReference>
<keyword evidence="2" id="KW-0808">Transferase</keyword>
<keyword evidence="1" id="KW-0328">Glycosyltransferase</keyword>
<evidence type="ECO:0000259" key="4">
    <source>
        <dbReference type="Pfam" id="PF17167"/>
    </source>
</evidence>
<evidence type="ECO:0008006" key="7">
    <source>
        <dbReference type="Google" id="ProtNLM"/>
    </source>
</evidence>
<dbReference type="Gene3D" id="1.50.10.10">
    <property type="match status" value="1"/>
</dbReference>
<dbReference type="SUPFAM" id="SSF48208">
    <property type="entry name" value="Six-hairpin glycosidases"/>
    <property type="match status" value="1"/>
</dbReference>
<dbReference type="SUPFAM" id="SSF74650">
    <property type="entry name" value="Galactose mutarotase-like"/>
    <property type="match status" value="1"/>
</dbReference>
<protein>
    <recommendedName>
        <fullName evidence="7">Cellobiose phosphorylase</fullName>
    </recommendedName>
</protein>
<dbReference type="InterPro" id="IPR033432">
    <property type="entry name" value="GH94_catalytic"/>
</dbReference>
<dbReference type="Pfam" id="PF17167">
    <property type="entry name" value="Glyco_hydro_94"/>
    <property type="match status" value="1"/>
</dbReference>
<evidence type="ECO:0000259" key="3">
    <source>
        <dbReference type="Pfam" id="PF06165"/>
    </source>
</evidence>
<dbReference type="EMBL" id="VKID01000001">
    <property type="protein sequence ID" value="TRX99824.1"/>
    <property type="molecule type" value="Genomic_DNA"/>
</dbReference>
<dbReference type="GO" id="GO:0030246">
    <property type="term" value="F:carbohydrate binding"/>
    <property type="evidence" value="ECO:0007669"/>
    <property type="project" value="InterPro"/>
</dbReference>
<evidence type="ECO:0000256" key="2">
    <source>
        <dbReference type="ARBA" id="ARBA00022679"/>
    </source>
</evidence>
<dbReference type="InterPro" id="IPR037018">
    <property type="entry name" value="GH65_N"/>
</dbReference>
<sequence length="830" mass="95994">MKKKQSIKKNYGQYLPLYNLGQLKSSITPFFGGDIKTDHHHYLLEPTTENDLYANHMSRNIIFTIDDEMYFLNGNTYLQQNDELQVEYDLLYQRVVRSNTLFSIESLSFIPLHDNLELLEVTIKNTSNKNLTLDVITAIPIYARSADNIRDHRHVTSLLNKVEINEQTVLVKPTLSFDERGHHLNHEAYTVSAYSPTTKVNRIITSLEDFIDGGSFNFPKGIYRKDFEPKPGYEVIGAIGFEPFILKPEETATFNISMGIFNQNEDALHIINKYKTKKSVEEAFKHMRNYFEAESSKLSISMVNKDVELLLRWVRFQPVLRRIFGNSYLPHHDYGRGGRGWRDLWQDLLSLILINDESVETLLFNNFQGIRIDGSNATIIGDKPGEFLADRNKIVRVWSDHGAWPLLTTLSYIHSTGHIEFLFKQQTYFHDQFTHYTNKTRDIETSEHILRVHNKPYLGTILEHLLLQNIVAHFNTGKFGFVRLENADWNDGLDMAKNNGETIAFTHFYASNLMKMAEVIEKINRPVLLFKSLYDLIFETIDLKTFFDNVSDFKDTTVEVDATKLSYQLVELYKKRIDHINENAWIKDTHLQSYITDSNVFLDTADTMNLTGQAMALLNETLTMSQAKSVADTTKKLLFNKDNGGYHLNSNYHKIMMDMGRAFGFSYNHKENGAVFSHMAIMYVYGLYNYNLVQLGNEGYKSLIMRAIHPDAHTVLGIPEYFTDKGVGKYLYLTGSASWLLKLLQEQVFGITFYYGKLTLNPKLVREDFINHRASIQTFIHGKLIKITYINLKNLDYGAYKIDKVLYQGQPINIEHTKIEGDIEVYLDEL</sequence>
<dbReference type="GO" id="GO:0016757">
    <property type="term" value="F:glycosyltransferase activity"/>
    <property type="evidence" value="ECO:0007669"/>
    <property type="project" value="UniProtKB-KW"/>
</dbReference>
<name>A0A553II03_ACHLA</name>
<accession>A0A553II03</accession>
<dbReference type="PANTHER" id="PTHR37469:SF2">
    <property type="entry name" value="CELLOBIONIC ACID PHOSPHORYLASE"/>
    <property type="match status" value="1"/>
</dbReference>
<proteinExistence type="predicted"/>
<feature type="domain" description="Glycosyl hydrolase 94 catalytic" evidence="4">
    <location>
        <begin position="312"/>
        <end position="748"/>
    </location>
</feature>
<dbReference type="InterPro" id="IPR008928">
    <property type="entry name" value="6-hairpin_glycosidase_sf"/>
</dbReference>
<evidence type="ECO:0000313" key="6">
    <source>
        <dbReference type="Proteomes" id="UP000315938"/>
    </source>
</evidence>